<sequence length="240" mass="26954">MGNSAEQWRGFMISRPITSLRKSSAAQRPPLGAIRDNMKLPQRRTLHRSEAAGPIAAMYDAWAAAAIWPVEFRCSGNMQQCTSTNTATSGAQDWVRPCSYWLTARQTSQSRPPNCHGPAENRGVATIFRMRDTAACSRSTYPHTSIAKRESAMRWSSRRAVIRRGRRVVRATMIRCAVAGVMGILEGREDKGLACAAFRCTQLDRSHMQIEYQGQFQAHTTATRTTNGRELLSRQRERLH</sequence>
<evidence type="ECO:0000313" key="3">
    <source>
        <dbReference type="Proteomes" id="UP000813461"/>
    </source>
</evidence>
<name>A0A8K0W0K6_9PLEO</name>
<feature type="compositionally biased region" description="Polar residues" evidence="1">
    <location>
        <begin position="219"/>
        <end position="228"/>
    </location>
</feature>
<evidence type="ECO:0000256" key="1">
    <source>
        <dbReference type="SAM" id="MobiDB-lite"/>
    </source>
</evidence>
<dbReference type="AlphaFoldDB" id="A0A8K0W0K6"/>
<protein>
    <submittedName>
        <fullName evidence="2">Uncharacterized protein</fullName>
    </submittedName>
</protein>
<feature type="region of interest" description="Disordered" evidence="1">
    <location>
        <begin position="219"/>
        <end position="240"/>
    </location>
</feature>
<keyword evidence="3" id="KW-1185">Reference proteome</keyword>
<dbReference type="EMBL" id="JAGMVJ010000006">
    <property type="protein sequence ID" value="KAH7089705.1"/>
    <property type="molecule type" value="Genomic_DNA"/>
</dbReference>
<dbReference type="Proteomes" id="UP000813461">
    <property type="component" value="Unassembled WGS sequence"/>
</dbReference>
<feature type="compositionally biased region" description="Basic and acidic residues" evidence="1">
    <location>
        <begin position="231"/>
        <end position="240"/>
    </location>
</feature>
<reference evidence="2" key="1">
    <citation type="journal article" date="2021" name="Nat. Commun.">
        <title>Genetic determinants of endophytism in the Arabidopsis root mycobiome.</title>
        <authorList>
            <person name="Mesny F."/>
            <person name="Miyauchi S."/>
            <person name="Thiergart T."/>
            <person name="Pickel B."/>
            <person name="Atanasova L."/>
            <person name="Karlsson M."/>
            <person name="Huettel B."/>
            <person name="Barry K.W."/>
            <person name="Haridas S."/>
            <person name="Chen C."/>
            <person name="Bauer D."/>
            <person name="Andreopoulos W."/>
            <person name="Pangilinan J."/>
            <person name="LaButti K."/>
            <person name="Riley R."/>
            <person name="Lipzen A."/>
            <person name="Clum A."/>
            <person name="Drula E."/>
            <person name="Henrissat B."/>
            <person name="Kohler A."/>
            <person name="Grigoriev I.V."/>
            <person name="Martin F.M."/>
            <person name="Hacquard S."/>
        </authorList>
    </citation>
    <scope>NUCLEOTIDE SEQUENCE</scope>
    <source>
        <strain evidence="2">MPI-SDFR-AT-0120</strain>
    </source>
</reference>
<organism evidence="2 3">
    <name type="scientific">Paraphoma chrysanthemicola</name>
    <dbReference type="NCBI Taxonomy" id="798071"/>
    <lineage>
        <taxon>Eukaryota</taxon>
        <taxon>Fungi</taxon>
        <taxon>Dikarya</taxon>
        <taxon>Ascomycota</taxon>
        <taxon>Pezizomycotina</taxon>
        <taxon>Dothideomycetes</taxon>
        <taxon>Pleosporomycetidae</taxon>
        <taxon>Pleosporales</taxon>
        <taxon>Pleosporineae</taxon>
        <taxon>Phaeosphaeriaceae</taxon>
        <taxon>Paraphoma</taxon>
    </lineage>
</organism>
<comment type="caution">
    <text evidence="2">The sequence shown here is derived from an EMBL/GenBank/DDBJ whole genome shotgun (WGS) entry which is preliminary data.</text>
</comment>
<proteinExistence type="predicted"/>
<gene>
    <name evidence="2" type="ORF">FB567DRAFT_307965</name>
</gene>
<accession>A0A8K0W0K6</accession>
<evidence type="ECO:0000313" key="2">
    <source>
        <dbReference type="EMBL" id="KAH7089705.1"/>
    </source>
</evidence>
<dbReference type="OrthoDB" id="10378411at2759"/>